<evidence type="ECO:0000256" key="11">
    <source>
        <dbReference type="SAM" id="MobiDB-lite"/>
    </source>
</evidence>
<reference evidence="12" key="1">
    <citation type="submission" date="2022-11" db="EMBL/GenBank/DDBJ databases">
        <title>Chromosomal genome sequence assembly and mating type (MAT) locus characterization of the leprose asexual lichenized fungus Lepraria neglecta (Nyl.) Erichsen.</title>
        <authorList>
            <person name="Allen J.L."/>
            <person name="Pfeffer B."/>
        </authorList>
    </citation>
    <scope>NUCLEOTIDE SEQUENCE</scope>
    <source>
        <strain evidence="12">Allen 5258</strain>
    </source>
</reference>
<dbReference type="Proteomes" id="UP001276659">
    <property type="component" value="Unassembled WGS sequence"/>
</dbReference>
<comment type="pathway">
    <text evidence="2">Protein modification; protein glycosylation.</text>
</comment>
<evidence type="ECO:0000256" key="10">
    <source>
        <dbReference type="RuleBase" id="RU365067"/>
    </source>
</evidence>
<feature type="transmembrane region" description="Helical" evidence="10">
    <location>
        <begin position="318"/>
        <end position="338"/>
    </location>
</feature>
<feature type="transmembrane region" description="Helical" evidence="10">
    <location>
        <begin position="245"/>
        <end position="265"/>
    </location>
</feature>
<dbReference type="PANTHER" id="PTHR13117">
    <property type="entry name" value="ENDOPLASMIC RETICULUM MULTISPAN TRANSMEMBRANE PROTEIN-RELATED"/>
    <property type="match status" value="1"/>
</dbReference>
<protein>
    <recommendedName>
        <fullName evidence="8 10">Man(5)GlcNAc(2)-PP-dolichol translocation protein RFT1</fullName>
    </recommendedName>
</protein>
<keyword evidence="4 10" id="KW-0812">Transmembrane</keyword>
<keyword evidence="7 10" id="KW-0472">Membrane</keyword>
<organism evidence="12 13">
    <name type="scientific">Lepraria neglecta</name>
    <dbReference type="NCBI Taxonomy" id="209136"/>
    <lineage>
        <taxon>Eukaryota</taxon>
        <taxon>Fungi</taxon>
        <taxon>Dikarya</taxon>
        <taxon>Ascomycota</taxon>
        <taxon>Pezizomycotina</taxon>
        <taxon>Lecanoromycetes</taxon>
        <taxon>OSLEUM clade</taxon>
        <taxon>Lecanoromycetidae</taxon>
        <taxon>Lecanorales</taxon>
        <taxon>Lecanorineae</taxon>
        <taxon>Stereocaulaceae</taxon>
        <taxon>Lepraria</taxon>
    </lineage>
</organism>
<evidence type="ECO:0000256" key="2">
    <source>
        <dbReference type="ARBA" id="ARBA00004922"/>
    </source>
</evidence>
<comment type="function">
    <text evidence="9 10">Intramembrane glycolipid transporter that operates in the biosynthetic pathway of dolichol-linked oligosaccharides, the glycan precursors employed in protein asparagine (N)-glycosylation. The sequential addition of sugars to dolichol pyrophosphate produces dolichol-linked oligosaccharides containing fourteen sugars, including two GlcNAcs, nine mannoses and three glucoses. Once assembled, the oligosaccharide is transferred from the lipid to nascent proteins by oligosaccharyltransferases. The assembly of dolichol-linked oligosaccharides begins on the cytosolic side of the endoplasmic reticulum membrane and finishes in its lumen. RFT1 could mediate the translocation of the cytosolically oriented intermediate DolPP-GlcNAc2Man5, produced by ALG11, into the ER lumen where dolichol-linked oligosaccharides assembly continues. However, the intramembrane lipid transporter activity could not be confirmed in vitro.</text>
</comment>
<dbReference type="Pfam" id="PF04506">
    <property type="entry name" value="Rft-1"/>
    <property type="match status" value="1"/>
</dbReference>
<accession>A0AAD9ZDK3</accession>
<evidence type="ECO:0000256" key="7">
    <source>
        <dbReference type="ARBA" id="ARBA00023136"/>
    </source>
</evidence>
<evidence type="ECO:0000256" key="4">
    <source>
        <dbReference type="ARBA" id="ARBA00022692"/>
    </source>
</evidence>
<evidence type="ECO:0000256" key="8">
    <source>
        <dbReference type="ARBA" id="ARBA00044793"/>
    </source>
</evidence>
<evidence type="ECO:0000256" key="6">
    <source>
        <dbReference type="ARBA" id="ARBA00022989"/>
    </source>
</evidence>
<comment type="caution">
    <text evidence="12">The sequence shown here is derived from an EMBL/GenBank/DDBJ whole genome shotgun (WGS) entry which is preliminary data.</text>
</comment>
<keyword evidence="6 10" id="KW-1133">Transmembrane helix</keyword>
<comment type="similarity">
    <text evidence="3 10">Belongs to the RFT1 family.</text>
</comment>
<comment type="subcellular location">
    <subcellularLocation>
        <location evidence="1 10">Endoplasmic reticulum membrane</location>
        <topology evidence="1 10">Multi-pass membrane protein</topology>
    </subcellularLocation>
</comment>
<dbReference type="AlphaFoldDB" id="A0AAD9ZDK3"/>
<comment type="caution">
    <text evidence="10">Lacks conserved residue(s) required for the propagation of feature annotation.</text>
</comment>
<dbReference type="GO" id="GO:0005789">
    <property type="term" value="C:endoplasmic reticulum membrane"/>
    <property type="evidence" value="ECO:0007669"/>
    <property type="project" value="UniProtKB-SubCell"/>
</dbReference>
<evidence type="ECO:0000256" key="1">
    <source>
        <dbReference type="ARBA" id="ARBA00004477"/>
    </source>
</evidence>
<proteinExistence type="inferred from homology"/>
<feature type="transmembrane region" description="Helical" evidence="10">
    <location>
        <begin position="182"/>
        <end position="202"/>
    </location>
</feature>
<dbReference type="PANTHER" id="PTHR13117:SF5">
    <property type="entry name" value="PROTEIN RFT1 HOMOLOG"/>
    <property type="match status" value="1"/>
</dbReference>
<feature type="region of interest" description="Disordered" evidence="11">
    <location>
        <begin position="19"/>
        <end position="40"/>
    </location>
</feature>
<sequence length="611" mass="66556">MEPHGSGKFLHHTPHLVMSKAKADHKQEDHAEPPPKSSISSKSALSAAFLVLNQIGTRALTFAVNQVLLRYLSPKIYGVATQLELFSVSILYFSRESLRVALQRQQGDDELEKTEQVDGESPKKDAKQVAVSYGPTRRLQEVANLSHIASGLGLPLTIFFSWLYLRSADSAVLETGHLHSSLYIYALATLLELFIEPAFAVAKQQMLDGTRVWAEFRASIIKCLITCVTAVWASRTGRDVGVLPFAMGQLSYAIVLNLVYIWNIIPICNQNGASLLPKTIASNNTYIMSRFSRPLITIAATFYGQAIFNQILTSGDSYLIAALATLPAQGAYALAANYGGLLARMLFQPIEEASRSLFGRLPTIDSPQTKSSYNKPVQQAVTHLTITLHFYSLVSLFAISLGPPLSPLVLQTLAGSRWTATEAPAVLAAYCYLIPLLAANGILEAFVSAVATPAQIRAQSFWKIAQLCAFAGTSYVALRVADMGAPGLVVANAVTMVSRISWSWGFVQGYLGAFGGNARGLKVSEMMPCVGSLAVGAGARWCLRYLLQDGSDIRLEELMQCGVVVGACGIGVLFFERQFLLSMIPNAAIDRFPILQHVTRTRKDRDEKKQQ</sequence>
<feature type="compositionally biased region" description="Basic and acidic residues" evidence="11">
    <location>
        <begin position="21"/>
        <end position="33"/>
    </location>
</feature>
<evidence type="ECO:0000313" key="12">
    <source>
        <dbReference type="EMBL" id="KAK3174817.1"/>
    </source>
</evidence>
<keyword evidence="10" id="KW-0813">Transport</keyword>
<feature type="transmembrane region" description="Helical" evidence="10">
    <location>
        <begin position="295"/>
        <end position="312"/>
    </location>
</feature>
<dbReference type="EMBL" id="JASNWA010000006">
    <property type="protein sequence ID" value="KAK3174817.1"/>
    <property type="molecule type" value="Genomic_DNA"/>
</dbReference>
<evidence type="ECO:0000256" key="9">
    <source>
        <dbReference type="ARBA" id="ARBA00045912"/>
    </source>
</evidence>
<dbReference type="GO" id="GO:0006488">
    <property type="term" value="P:dolichol-linked oligosaccharide biosynthetic process"/>
    <property type="evidence" value="ECO:0007669"/>
    <property type="project" value="InterPro"/>
</dbReference>
<gene>
    <name evidence="12" type="ORF">OEA41_002063</name>
</gene>
<evidence type="ECO:0000256" key="5">
    <source>
        <dbReference type="ARBA" id="ARBA00022824"/>
    </source>
</evidence>
<evidence type="ECO:0000256" key="3">
    <source>
        <dbReference type="ARBA" id="ARBA00010288"/>
    </source>
</evidence>
<evidence type="ECO:0000313" key="13">
    <source>
        <dbReference type="Proteomes" id="UP001276659"/>
    </source>
</evidence>
<feature type="transmembrane region" description="Helical" evidence="10">
    <location>
        <begin position="425"/>
        <end position="449"/>
    </location>
</feature>
<feature type="transmembrane region" description="Helical" evidence="10">
    <location>
        <begin position="142"/>
        <end position="162"/>
    </location>
</feature>
<dbReference type="GO" id="GO:0034203">
    <property type="term" value="P:glycolipid translocation"/>
    <property type="evidence" value="ECO:0007669"/>
    <property type="project" value="TreeGrafter"/>
</dbReference>
<name>A0AAD9ZDK3_9LECA</name>
<keyword evidence="13" id="KW-1185">Reference proteome</keyword>
<feature type="transmembrane region" description="Helical" evidence="10">
    <location>
        <begin position="380"/>
        <end position="405"/>
    </location>
</feature>
<dbReference type="InterPro" id="IPR007594">
    <property type="entry name" value="RFT1"/>
</dbReference>
<feature type="transmembrane region" description="Helical" evidence="10">
    <location>
        <begin position="214"/>
        <end position="233"/>
    </location>
</feature>
<keyword evidence="5 10" id="KW-0256">Endoplasmic reticulum</keyword>